<accession>A0A6I6QZ72</accession>
<organism evidence="1 2">
    <name type="scientific">Bifidobacterium adolescentis</name>
    <dbReference type="NCBI Taxonomy" id="1680"/>
    <lineage>
        <taxon>Bacteria</taxon>
        <taxon>Bacillati</taxon>
        <taxon>Actinomycetota</taxon>
        <taxon>Actinomycetes</taxon>
        <taxon>Bifidobacteriales</taxon>
        <taxon>Bifidobacteriaceae</taxon>
        <taxon>Bifidobacterium</taxon>
    </lineage>
</organism>
<reference evidence="1 2" key="1">
    <citation type="submission" date="2019-12" db="EMBL/GenBank/DDBJ databases">
        <title>Draft Genome Sequence of Bifidobacterium adolescentis ZJ2.</title>
        <authorList>
            <person name="Jin Z."/>
        </authorList>
    </citation>
    <scope>NUCLEOTIDE SEQUENCE [LARGE SCALE GENOMIC DNA]</scope>
    <source>
        <strain evidence="1 2">ZJ2</strain>
    </source>
</reference>
<protein>
    <submittedName>
        <fullName evidence="1">Uncharacterized protein</fullName>
    </submittedName>
</protein>
<evidence type="ECO:0000313" key="1">
    <source>
        <dbReference type="EMBL" id="QHB62644.1"/>
    </source>
</evidence>
<name>A0A6I6QZ72_BIFAD</name>
<evidence type="ECO:0000313" key="2">
    <source>
        <dbReference type="Proteomes" id="UP000464884"/>
    </source>
</evidence>
<dbReference type="EMBL" id="CP047129">
    <property type="protein sequence ID" value="QHB62644.1"/>
    <property type="molecule type" value="Genomic_DNA"/>
</dbReference>
<gene>
    <name evidence="1" type="ORF">F3K97_04770</name>
</gene>
<proteinExistence type="predicted"/>
<dbReference type="RefSeq" id="WP_159140559.1">
    <property type="nucleotide sequence ID" value="NZ_CP047129.1"/>
</dbReference>
<sequence length="72" mass="8191">MNDLVEFAIERNYDRILHSERGEQYDGCEDDLREGLRLLAEHGLKYGDSVEKVVSNLNTTDPAAPGMALLYY</sequence>
<dbReference type="Proteomes" id="UP000464884">
    <property type="component" value="Chromosome"/>
</dbReference>
<dbReference type="AlphaFoldDB" id="A0A6I6QZ72"/>